<keyword evidence="4" id="KW-0966">Cell projection</keyword>
<feature type="coiled-coil region" evidence="5">
    <location>
        <begin position="491"/>
        <end position="525"/>
    </location>
</feature>
<evidence type="ECO:0000256" key="1">
    <source>
        <dbReference type="ARBA" id="ARBA00007209"/>
    </source>
</evidence>
<dbReference type="GO" id="GO:0060294">
    <property type="term" value="P:cilium movement involved in cell motility"/>
    <property type="evidence" value="ECO:0007669"/>
    <property type="project" value="UniProtKB-UniRule"/>
</dbReference>
<dbReference type="PANTHER" id="PTHR19960:SF12">
    <property type="entry name" value="TEKTIN-4"/>
    <property type="match status" value="1"/>
</dbReference>
<evidence type="ECO:0000313" key="7">
    <source>
        <dbReference type="Proteomes" id="UP000183832"/>
    </source>
</evidence>
<protein>
    <recommendedName>
        <fullName evidence="4">Tektin</fullName>
    </recommendedName>
</protein>
<dbReference type="GO" id="GO:0005930">
    <property type="term" value="C:axoneme"/>
    <property type="evidence" value="ECO:0007669"/>
    <property type="project" value="UniProtKB-SubCell"/>
</dbReference>
<sequence>MSGMSVIGRNEKQYRVSSAFDDFDDIYSAERGFKPRECKIEVEETVREPDPYHPKIQSLLYESKDSSLQPPNPGAYDWKLKPEEYELQTNPIGLPEEKPPCYLPQENDDHIVVPSAQSQMGPIGPYATGRVDWSPLAGLTGTRPVVDSYSITRYSTNEWRQRNYETLQAASDAIDKSLLVEKSAKNSIRRAYEITDHNQSDNTKRLQIRSKDIDDWKQCLERAIRAMTDEICTLEEQRRRLKQAMNVLQMPESIVSECLATRTRRPESELVRDEPEEQLIKEKALIAEIRVLLIQTLADIEAQQRENRTNKTRLEFDWSDKKDAHEIESRNSQLNNRAPAIMFKPGATRFMAQQSTEILWEKYTVDNLEEAEKCRQKSIALRSTLDAILMNSARDLRTQADTVDRALHNRVICMDEMRQRLENELRTCLRRLADTEIQIEKLQVSIENMDFPMKVSQTRLDNRHRRLRVENCRDESQFALIGEVKSVHDSLTVLNDELRTCQEMKKDLTNQRGNLEREIMLKRRTINIDRERIQVLRTHFPSTTALTGY</sequence>
<dbReference type="EMBL" id="CVRI01000054">
    <property type="protein sequence ID" value="CRK99861.1"/>
    <property type="molecule type" value="Genomic_DNA"/>
</dbReference>
<dbReference type="InterPro" id="IPR048256">
    <property type="entry name" value="Tektin-like"/>
</dbReference>
<dbReference type="PRINTS" id="PR00511">
    <property type="entry name" value="TEKTIN"/>
</dbReference>
<name>A0A1J1IHY3_9DIPT</name>
<dbReference type="Proteomes" id="UP000183832">
    <property type="component" value="Unassembled WGS sequence"/>
</dbReference>
<evidence type="ECO:0000256" key="5">
    <source>
        <dbReference type="SAM" id="Coils"/>
    </source>
</evidence>
<dbReference type="PANTHER" id="PTHR19960">
    <property type="entry name" value="TEKTIN"/>
    <property type="match status" value="1"/>
</dbReference>
<comment type="similarity">
    <text evidence="1 4">Belongs to the tektin family.</text>
</comment>
<evidence type="ECO:0000256" key="3">
    <source>
        <dbReference type="ARBA" id="ARBA00023054"/>
    </source>
</evidence>
<keyword evidence="2" id="KW-0963">Cytoplasm</keyword>
<dbReference type="STRING" id="568069.A0A1J1IHY3"/>
<organism evidence="6 7">
    <name type="scientific">Clunio marinus</name>
    <dbReference type="NCBI Taxonomy" id="568069"/>
    <lineage>
        <taxon>Eukaryota</taxon>
        <taxon>Metazoa</taxon>
        <taxon>Ecdysozoa</taxon>
        <taxon>Arthropoda</taxon>
        <taxon>Hexapoda</taxon>
        <taxon>Insecta</taxon>
        <taxon>Pterygota</taxon>
        <taxon>Neoptera</taxon>
        <taxon>Endopterygota</taxon>
        <taxon>Diptera</taxon>
        <taxon>Nematocera</taxon>
        <taxon>Chironomoidea</taxon>
        <taxon>Chironomidae</taxon>
        <taxon>Clunio</taxon>
    </lineage>
</organism>
<keyword evidence="4" id="KW-0282">Flagellum</keyword>
<proteinExistence type="inferred from homology"/>
<evidence type="ECO:0000256" key="4">
    <source>
        <dbReference type="RuleBase" id="RU367040"/>
    </source>
</evidence>
<keyword evidence="4" id="KW-0969">Cilium</keyword>
<dbReference type="OrthoDB" id="5788000at2759"/>
<gene>
    <name evidence="6" type="primary">putative Tektin-4</name>
    <name evidence="6" type="ORF">CLUMA_CG013164</name>
</gene>
<evidence type="ECO:0000256" key="2">
    <source>
        <dbReference type="ARBA" id="ARBA00022490"/>
    </source>
</evidence>
<dbReference type="GO" id="GO:0060271">
    <property type="term" value="P:cilium assembly"/>
    <property type="evidence" value="ECO:0007669"/>
    <property type="project" value="UniProtKB-UniRule"/>
</dbReference>
<keyword evidence="7" id="KW-1185">Reference proteome</keyword>
<dbReference type="GO" id="GO:0015630">
    <property type="term" value="C:microtubule cytoskeleton"/>
    <property type="evidence" value="ECO:0007669"/>
    <property type="project" value="UniProtKB-UniRule"/>
</dbReference>
<comment type="subcellular location">
    <subcellularLocation>
        <location evidence="4">Cytoplasm</location>
        <location evidence="4">Cytoskeleton</location>
        <location evidence="4">Cilium axoneme</location>
    </subcellularLocation>
</comment>
<dbReference type="InterPro" id="IPR000435">
    <property type="entry name" value="Tektins"/>
</dbReference>
<accession>A0A1J1IHY3</accession>
<dbReference type="GO" id="GO:0005634">
    <property type="term" value="C:nucleus"/>
    <property type="evidence" value="ECO:0007669"/>
    <property type="project" value="TreeGrafter"/>
</dbReference>
<dbReference type="AlphaFoldDB" id="A0A1J1IHY3"/>
<dbReference type="Pfam" id="PF03148">
    <property type="entry name" value="Tektin"/>
    <property type="match status" value="1"/>
</dbReference>
<evidence type="ECO:0000313" key="6">
    <source>
        <dbReference type="EMBL" id="CRK99861.1"/>
    </source>
</evidence>
<reference evidence="6 7" key="1">
    <citation type="submission" date="2015-04" db="EMBL/GenBank/DDBJ databases">
        <authorList>
            <person name="Syromyatnikov M.Y."/>
            <person name="Popov V.N."/>
        </authorList>
    </citation>
    <scope>NUCLEOTIDE SEQUENCE [LARGE SCALE GENOMIC DNA]</scope>
</reference>
<keyword evidence="3 5" id="KW-0175">Coiled coil</keyword>